<dbReference type="AlphaFoldDB" id="A0A5J4WYN1"/>
<proteinExistence type="predicted"/>
<dbReference type="InterPro" id="IPR015187">
    <property type="entry name" value="BRCA2_OB_1"/>
</dbReference>
<accession>A0A5J4WYN1</accession>
<reference evidence="4 5" key="1">
    <citation type="submission" date="2019-03" db="EMBL/GenBank/DDBJ databases">
        <title>Single cell metagenomics reveals metabolic interactions within the superorganism composed of flagellate Streblomastix strix and complex community of Bacteroidetes bacteria on its surface.</title>
        <authorList>
            <person name="Treitli S.C."/>
            <person name="Kolisko M."/>
            <person name="Husnik F."/>
            <person name="Keeling P."/>
            <person name="Hampl V."/>
        </authorList>
    </citation>
    <scope>NUCLEOTIDE SEQUENCE [LARGE SCALE GENOMIC DNA]</scope>
    <source>
        <strain evidence="4">ST1C</strain>
    </source>
</reference>
<dbReference type="GO" id="GO:0000724">
    <property type="term" value="P:double-strand break repair via homologous recombination"/>
    <property type="evidence" value="ECO:0007669"/>
    <property type="project" value="InterPro"/>
</dbReference>
<gene>
    <name evidence="4" type="ORF">EZS28_005014</name>
</gene>
<sequence>MDKEEDIEIEKDKDKESLMEKDEDKDKLNQEASSFHFDLRTFPEFQPPFPNALNEIQNNKQQNIKSRDLNGGKESTFSTSFSMDELNEVQFKNSNLQQSSSLPPNQSQSSALMNLWGPKQAFQCLTQTPLKEDDDYNDQEQEEIDWDTESENVDYQFGQKKMIQSKEEEQSNPKQDSLIKQPFTFSSQIKAEWVHNHWRWIVWKLSCYERSFPYSLGTRSSIPASDYVQPSITSLSYSKQQTHRSLLSPQVVLHHLLKRAYSEFELAQRSCIRKITEGDEAIGRHMILCIARILSVGRIPQKTSGIDNININEQNENINEIDEQSRNMRQDYQHNDQFHQSKSQPSSQSISFIPGYVELTDGWYSIKAELDYELTRNLQMGKIQEGLKLRIFGAELVNLGRNAHPLELCSPLGYSNEDDIDYQVDKMLASVQNGSIQTNNEQLDLNKIDSNESTSYSLPYIKLHINGTRRAIWNSKLGFQSSPTFPILLKSIKPDGGIIPMCYVCVQRIYPPLYLVKKEEYINDDNKDKTSSPQKIKDDSNEEEDNEQVPHSFIRCEASQHIADSRFEKALQLKAEQLSVQFEREMELKLAQFLRKYSGKQSAAKVKMNPSPTQIHTSQLQIPITQTQMHQIQNRGTNILSSSIQSIEERELANQKKQQLLDRFKEKTQADLSIEMQKKMNEFTQKRDVIYNLSFIAPQSTFITIWRPSEDLIGDALKEGSILQIHSLQPAKRQMWRKFNSLTSKQFNKNNQQDQDQETDGFLGRIFEDNNKVLNLGLRMNQLRQKDSFPFQTVWNTISSSPSFNSQALSQIPKNIKIIEDTSEFSSLLPQSIQQEHIIDKDATNNNLNHKSLHIHPLYYIPRIAFTIAQLEVAPVGFEFDGAFMVLFISPLTITTRPHFTAQPNTSQKQSSNSSHLRSQAELLVFVADQTTVDQPMVIKIKRDSLFFPFTNPSQSLQPQTVTSQPHNSSMLFQEGSIICIRNCVLDEQDQKQGVVVAHGPEESEFISDGASVPSYLITARTAVVEWRSSPLAQETIAQLKEKIARITGQSVNQAQQNNIILCSFCALFITYL</sequence>
<feature type="region of interest" description="Disordered" evidence="1">
    <location>
        <begin position="524"/>
        <end position="549"/>
    </location>
</feature>
<name>A0A5J4WYN1_9EUKA</name>
<dbReference type="PANTHER" id="PTHR11289">
    <property type="entry name" value="BREAST CANCER TYPE 2 SUSCEPTIBILITY PROTEIN BRCA2"/>
    <property type="match status" value="1"/>
</dbReference>
<comment type="caution">
    <text evidence="4">The sequence shown here is derived from an EMBL/GenBank/DDBJ whole genome shotgun (WGS) entry which is preliminary data.</text>
</comment>
<evidence type="ECO:0000313" key="4">
    <source>
        <dbReference type="EMBL" id="KAA6399455.1"/>
    </source>
</evidence>
<dbReference type="InterPro" id="IPR015252">
    <property type="entry name" value="BRCA2_hlx"/>
</dbReference>
<dbReference type="SUPFAM" id="SSF50249">
    <property type="entry name" value="Nucleic acid-binding proteins"/>
    <property type="match status" value="2"/>
</dbReference>
<dbReference type="GO" id="GO:0006355">
    <property type="term" value="P:regulation of DNA-templated transcription"/>
    <property type="evidence" value="ECO:0007669"/>
    <property type="project" value="TreeGrafter"/>
</dbReference>
<evidence type="ECO:0000259" key="2">
    <source>
        <dbReference type="Pfam" id="PF09103"/>
    </source>
</evidence>
<dbReference type="OrthoDB" id="21095at2759"/>
<organism evidence="4 5">
    <name type="scientific">Streblomastix strix</name>
    <dbReference type="NCBI Taxonomy" id="222440"/>
    <lineage>
        <taxon>Eukaryota</taxon>
        <taxon>Metamonada</taxon>
        <taxon>Preaxostyla</taxon>
        <taxon>Oxymonadida</taxon>
        <taxon>Streblomastigidae</taxon>
        <taxon>Streblomastix</taxon>
    </lineage>
</organism>
<dbReference type="Gene3D" id="2.40.50.140">
    <property type="entry name" value="Nucleic acid-binding proteins"/>
    <property type="match status" value="3"/>
</dbReference>
<dbReference type="SUPFAM" id="SSF81872">
    <property type="entry name" value="BRCA2 helical domain"/>
    <property type="match status" value="1"/>
</dbReference>
<feature type="domain" description="Breast cancer type 2 susceptibility protein helical" evidence="3">
    <location>
        <begin position="189"/>
        <end position="224"/>
    </location>
</feature>
<dbReference type="Pfam" id="PF09169">
    <property type="entry name" value="BRCA-2_helical"/>
    <property type="match status" value="1"/>
</dbReference>
<feature type="compositionally biased region" description="Basic and acidic residues" evidence="1">
    <location>
        <begin position="10"/>
        <end position="29"/>
    </location>
</feature>
<evidence type="ECO:0000256" key="1">
    <source>
        <dbReference type="SAM" id="MobiDB-lite"/>
    </source>
</evidence>
<dbReference type="Pfam" id="PF09103">
    <property type="entry name" value="BRCA-2_OB1"/>
    <property type="match status" value="1"/>
</dbReference>
<dbReference type="InterPro" id="IPR015525">
    <property type="entry name" value="BRCA2"/>
</dbReference>
<evidence type="ECO:0000313" key="5">
    <source>
        <dbReference type="Proteomes" id="UP000324800"/>
    </source>
</evidence>
<dbReference type="InterPro" id="IPR036315">
    <property type="entry name" value="BRCA2_hlx_sf"/>
</dbReference>
<dbReference type="EMBL" id="SNRW01000749">
    <property type="protein sequence ID" value="KAA6399455.1"/>
    <property type="molecule type" value="Genomic_DNA"/>
</dbReference>
<dbReference type="InterPro" id="IPR012340">
    <property type="entry name" value="NA-bd_OB-fold"/>
</dbReference>
<evidence type="ECO:0000259" key="3">
    <source>
        <dbReference type="Pfam" id="PF09169"/>
    </source>
</evidence>
<dbReference type="Proteomes" id="UP000324800">
    <property type="component" value="Unassembled WGS sequence"/>
</dbReference>
<feature type="region of interest" description="Disordered" evidence="1">
    <location>
        <begin position="1"/>
        <end position="74"/>
    </location>
</feature>
<feature type="domain" description="BRCA2 OB1" evidence="2">
    <location>
        <begin position="270"/>
        <end position="480"/>
    </location>
</feature>
<dbReference type="PANTHER" id="PTHR11289:SF0">
    <property type="entry name" value="BREAST CANCER TYPE 2 SUSCEPTIBILITY PROTEIN"/>
    <property type="match status" value="1"/>
</dbReference>
<protein>
    <submittedName>
        <fullName evidence="4">Putative BRCA2 protein</fullName>
    </submittedName>
</protein>
<feature type="compositionally biased region" description="Basic and acidic residues" evidence="1">
    <location>
        <begin position="524"/>
        <end position="539"/>
    </location>
</feature>